<evidence type="ECO:0000256" key="1">
    <source>
        <dbReference type="SAM" id="MobiDB-lite"/>
    </source>
</evidence>
<dbReference type="AlphaFoldDB" id="A0A016X3A9"/>
<keyword evidence="3" id="KW-1185">Reference proteome</keyword>
<feature type="compositionally biased region" description="Polar residues" evidence="1">
    <location>
        <begin position="33"/>
        <end position="42"/>
    </location>
</feature>
<feature type="compositionally biased region" description="Basic and acidic residues" evidence="1">
    <location>
        <begin position="135"/>
        <end position="147"/>
    </location>
</feature>
<accession>A0A016X3A9</accession>
<feature type="compositionally biased region" description="Basic residues" evidence="1">
    <location>
        <begin position="180"/>
        <end position="189"/>
    </location>
</feature>
<reference evidence="3" key="1">
    <citation type="journal article" date="2015" name="Nat. Genet.">
        <title>The genome and transcriptome of the zoonotic hookworm Ancylostoma ceylanicum identify infection-specific gene families.</title>
        <authorList>
            <person name="Schwarz E.M."/>
            <person name="Hu Y."/>
            <person name="Antoshechkin I."/>
            <person name="Miller M.M."/>
            <person name="Sternberg P.W."/>
            <person name="Aroian R.V."/>
        </authorList>
    </citation>
    <scope>NUCLEOTIDE SEQUENCE</scope>
    <source>
        <strain evidence="3">HY135</strain>
    </source>
</reference>
<sequence>MMTLKFPVDNEHGKDLHRAFFTDGSYFQINTKLSKQFPSNVLQPAETRQKKRENESTASAEKRGDDFSKNDDSHGYGYGGGEYGGDSGKYENVDEYGEDNRERGRTEANKGYDHYENLGDYEKDRIFDTIGPPPKSKEKVQTKIRGEDRDLVVPKKAKRVRVENLPGIDTVIDNINEKHGKAHRKHHRERIAPAKHEEKPRKDDWKKKAYRTPQKAATPQMGRTPQKAKSHKKGRKRGS</sequence>
<evidence type="ECO:0000313" key="3">
    <source>
        <dbReference type="Proteomes" id="UP000024635"/>
    </source>
</evidence>
<feature type="compositionally biased region" description="Basic residues" evidence="1">
    <location>
        <begin position="226"/>
        <end position="239"/>
    </location>
</feature>
<dbReference type="EMBL" id="JARK01000011">
    <property type="protein sequence ID" value="EYC46017.1"/>
    <property type="molecule type" value="Genomic_DNA"/>
</dbReference>
<feature type="compositionally biased region" description="Basic and acidic residues" evidence="1">
    <location>
        <begin position="88"/>
        <end position="127"/>
    </location>
</feature>
<protein>
    <submittedName>
        <fullName evidence="2">Uncharacterized protein</fullName>
    </submittedName>
</protein>
<comment type="caution">
    <text evidence="2">The sequence shown here is derived from an EMBL/GenBank/DDBJ whole genome shotgun (WGS) entry which is preliminary data.</text>
</comment>
<feature type="compositionally biased region" description="Basic and acidic residues" evidence="1">
    <location>
        <begin position="52"/>
        <end position="74"/>
    </location>
</feature>
<organism evidence="2 3">
    <name type="scientific">Ancylostoma ceylanicum</name>
    <dbReference type="NCBI Taxonomy" id="53326"/>
    <lineage>
        <taxon>Eukaryota</taxon>
        <taxon>Metazoa</taxon>
        <taxon>Ecdysozoa</taxon>
        <taxon>Nematoda</taxon>
        <taxon>Chromadorea</taxon>
        <taxon>Rhabditida</taxon>
        <taxon>Rhabditina</taxon>
        <taxon>Rhabditomorpha</taxon>
        <taxon>Strongyloidea</taxon>
        <taxon>Ancylostomatidae</taxon>
        <taxon>Ancylostomatinae</taxon>
        <taxon>Ancylostoma</taxon>
    </lineage>
</organism>
<feature type="region of interest" description="Disordered" evidence="1">
    <location>
        <begin position="33"/>
        <end position="147"/>
    </location>
</feature>
<feature type="region of interest" description="Disordered" evidence="1">
    <location>
        <begin position="177"/>
        <end position="239"/>
    </location>
</feature>
<dbReference type="Proteomes" id="UP000024635">
    <property type="component" value="Unassembled WGS sequence"/>
</dbReference>
<gene>
    <name evidence="2" type="primary">Acey_s0411.g966</name>
    <name evidence="2" type="ORF">Y032_0411g966</name>
</gene>
<proteinExistence type="predicted"/>
<feature type="compositionally biased region" description="Gly residues" evidence="1">
    <location>
        <begin position="76"/>
        <end position="87"/>
    </location>
</feature>
<feature type="compositionally biased region" description="Basic and acidic residues" evidence="1">
    <location>
        <begin position="190"/>
        <end position="207"/>
    </location>
</feature>
<evidence type="ECO:0000313" key="2">
    <source>
        <dbReference type="EMBL" id="EYC46017.1"/>
    </source>
</evidence>
<name>A0A016X3A9_9BILA</name>